<feature type="region of interest" description="Disordered" evidence="2">
    <location>
        <begin position="703"/>
        <end position="746"/>
    </location>
</feature>
<dbReference type="Pfam" id="PF07001">
    <property type="entry name" value="BAT2_N"/>
    <property type="match status" value="1"/>
</dbReference>
<evidence type="ECO:0000256" key="3">
    <source>
        <dbReference type="SAM" id="Phobius"/>
    </source>
</evidence>
<feature type="region of interest" description="Disordered" evidence="2">
    <location>
        <begin position="776"/>
        <end position="1064"/>
    </location>
</feature>
<dbReference type="InterPro" id="IPR038808">
    <property type="entry name" value="MOS1-like"/>
</dbReference>
<feature type="region of interest" description="Disordered" evidence="2">
    <location>
        <begin position="205"/>
        <end position="353"/>
    </location>
</feature>
<feature type="compositionally biased region" description="Basic and acidic residues" evidence="2">
    <location>
        <begin position="957"/>
        <end position="967"/>
    </location>
</feature>
<feature type="compositionally biased region" description="Polar residues" evidence="2">
    <location>
        <begin position="660"/>
        <end position="670"/>
    </location>
</feature>
<dbReference type="PANTHER" id="PTHR34805">
    <property type="entry name" value="PROTEIN MODIFIER OF SNC1 1"/>
    <property type="match status" value="1"/>
</dbReference>
<keyword evidence="3" id="KW-1133">Transmembrane helix</keyword>
<feature type="transmembrane region" description="Helical" evidence="3">
    <location>
        <begin position="1522"/>
        <end position="1542"/>
    </location>
</feature>
<keyword evidence="3" id="KW-0472">Membrane</keyword>
<dbReference type="Proteomes" id="UP000290289">
    <property type="component" value="Chromosome 14"/>
</dbReference>
<dbReference type="GO" id="GO:0040029">
    <property type="term" value="P:epigenetic regulation of gene expression"/>
    <property type="evidence" value="ECO:0007669"/>
    <property type="project" value="TreeGrafter"/>
</dbReference>
<dbReference type="PANTHER" id="PTHR34805:SF1">
    <property type="entry name" value="PROTEIN MODIFIER OF SNC1 1"/>
    <property type="match status" value="1"/>
</dbReference>
<feature type="compositionally biased region" description="Basic and acidic residues" evidence="2">
    <location>
        <begin position="556"/>
        <end position="567"/>
    </location>
</feature>
<feature type="transmembrane region" description="Helical" evidence="3">
    <location>
        <begin position="1606"/>
        <end position="1627"/>
    </location>
</feature>
<gene>
    <name evidence="5" type="ORF">DVH24_039633</name>
</gene>
<feature type="region of interest" description="Disordered" evidence="2">
    <location>
        <begin position="1208"/>
        <end position="1230"/>
    </location>
</feature>
<feature type="domain" description="BAT2 N-terminal" evidence="4">
    <location>
        <begin position="34"/>
        <end position="148"/>
    </location>
</feature>
<proteinExistence type="predicted"/>
<accession>A0A498I623</accession>
<keyword evidence="3" id="KW-0812">Transmembrane</keyword>
<evidence type="ECO:0000256" key="2">
    <source>
        <dbReference type="SAM" id="MobiDB-lite"/>
    </source>
</evidence>
<feature type="transmembrane region" description="Helical" evidence="3">
    <location>
        <begin position="1633"/>
        <end position="1651"/>
    </location>
</feature>
<reference evidence="5 6" key="1">
    <citation type="submission" date="2018-10" db="EMBL/GenBank/DDBJ databases">
        <title>A high-quality apple genome assembly.</title>
        <authorList>
            <person name="Hu J."/>
        </authorList>
    </citation>
    <scope>NUCLEOTIDE SEQUENCE [LARGE SCALE GENOMIC DNA]</scope>
    <source>
        <strain evidence="6">cv. HFTH1</strain>
        <tissue evidence="5">Young leaf</tissue>
    </source>
</reference>
<feature type="compositionally biased region" description="Basic and acidic residues" evidence="2">
    <location>
        <begin position="268"/>
        <end position="282"/>
    </location>
</feature>
<feature type="region of interest" description="Disordered" evidence="2">
    <location>
        <begin position="1133"/>
        <end position="1172"/>
    </location>
</feature>
<feature type="compositionally biased region" description="Polar residues" evidence="2">
    <location>
        <begin position="128"/>
        <end position="157"/>
    </location>
</feature>
<feature type="compositionally biased region" description="Basic and acidic residues" evidence="2">
    <location>
        <begin position="837"/>
        <end position="847"/>
    </location>
</feature>
<comment type="caution">
    <text evidence="5">The sequence shown here is derived from an EMBL/GenBank/DDBJ whole genome shotgun (WGS) entry which is preliminary data.</text>
</comment>
<evidence type="ECO:0000259" key="4">
    <source>
        <dbReference type="Pfam" id="PF07001"/>
    </source>
</evidence>
<evidence type="ECO:0000313" key="5">
    <source>
        <dbReference type="EMBL" id="RXH77662.1"/>
    </source>
</evidence>
<feature type="region of interest" description="Disordered" evidence="2">
    <location>
        <begin position="526"/>
        <end position="586"/>
    </location>
</feature>
<sequence>MLYCPTQRLHLSGFEKLARMILWQRLKHDIKMASSRRSGMTVLGKVPKPINLPSQRLENHGVDASVEIVPKGTPGWGSRSSSASNAWGSSSLSPKADGGTSPSYLSGHFSSGSGTRPSTAGSDKGHEPSSNAWGSNSRPSSASGALTSNQTTLTSLRPRSADTRPGSSQLSRFAEHSDHPVAWSAPGTAEKLGVMSSKNDGFSLTSGDFPTLGSEKDNPGKSAEQQDHSSYSRPGSSIGRAAKETTGTSVVEPGHPPDSHGPYKVLLKQHDGWDRRNEEQRNEGTVTSLSTDASSVVREDQPRALAAENDWRSDHRKEGVRDQRKIVSEEAASRKFDNQGASSVPKKVKSPESLEQIKTVDVISVKKSGTEASGMPEVAQPLLAAAKDSSLIQKIEGLNAKARISDGRSDTSSVSSREEQNNRFEVNAKANISVNEPVGGGSVNLERSHVPESVNPSHEVGSAISISRRPNHAIHGGRSDHRGRGRFSNQEGEGWAKKSLVEPTTVVSTAHLEMPSNVHVHDHLVSTEATEKSGSYPQGRREEESATPMVDPNDSEAQRAKMRELAKQRTKQLQEEEEERTRRQMAKARAKLEELNRRTQVESSDQKIESHSSGAIQIKQEVSQTSGEPLIGGMKSALGFNLDGASQISEGNTGKAEKSTVPSSELPSDTLKNVCKEPVLMHDESVPKPKEVIVANVVHHNNAPQVHESNTTRVKQAPKQRHNNQLEKKPTGKFTSTSTADATNCQTDLPTSLGVSYDWNDSDGWNMPEEPVAVAPVSVSAKDQRRGRQHPLKGHKTMGNNHELVEKKNSRGGDTYKNNNQFSASETGQTDLAAASKENRAVGERAAPHWQPKSKAPSGNSQEGNRANGGQNIVVEVGRTFKKETSPRGGVPRPATPNKDNTEYVAQHQHDQVISERNNAGEGHNKRERKASFKGLPRSPNQGHVTPVETAPVSMDARQEQHFDTGFRKNGNQNGRFGRGQESRGDWNYSGHDSRQHNPPANRERQRHSSHFEYQPVGPYNNNKKFNYSEEPRDGSYNTGGRVKERGQSHPRRGGGNFHGRESGAVRGSYVTYPSRPLSWSKGMKLKQCVTTHQMVGRKEKCFMLKRNLCLSVGASLMRGPKVKPFRVSAFKGSAQNDKSGGRTNGSKLPKNSVKLKENEDTITGSPQANDIPLSYASEADERIASSPVIHSLFKKWLRMLRTQSPSEVEDGLLGEEPPPMETSETKHEIQNKENDGILRTVWCNFLGLNATVKIPLLIFIPMYLAVNMIHGAKVSKELTPLWVLGPLIVALYIKMLQWLCALYVFSFKQTVKVIKNLPTYYMVAYTYIAHGKLKEEIRARFWQPLLNVKNLDYKKLSRRKLKALQGLIIEKYLDFIWRLNVVLRFLAWQLLLLPIAKPQGLSLLRVPYCSQQRKGQQLRYAKGNSCILRHRVGQSSKRIPNSHSVLFAVAEDQSQYSEIKTDAMEQETHLPNSEDIFPSNSSYIHFDGTGGKPGLISFYNRPYKREEEVSTNNPERNQNSLLWFIGPAVLLASFIFPSLYLRKILSTIFEDSLLTDFLILFFTEALFYSGVAVFLLLIDRSRRTAEPELVVPSNRTPASQLGQRISSVASLVLSLIIPMVTMGYVWPWTGPAASATLAPYLVGIVVQFAFEQYARYKKSPSWPVIPVIFQVYRLHQLNRAAQLVTALSFTVRGAEMTPHNLAINSSLGTLLNVLQCLGVICIWSLSSFLMRFFSSTTANPP</sequence>
<dbReference type="InterPro" id="IPR009738">
    <property type="entry name" value="BAT2_N"/>
</dbReference>
<feature type="compositionally biased region" description="Basic and acidic residues" evidence="2">
    <location>
        <begin position="214"/>
        <end position="227"/>
    </location>
</feature>
<feature type="compositionally biased region" description="Polar residues" evidence="2">
    <location>
        <begin position="733"/>
        <end position="746"/>
    </location>
</feature>
<dbReference type="EMBL" id="RDQH01000340">
    <property type="protein sequence ID" value="RXH77662.1"/>
    <property type="molecule type" value="Genomic_DNA"/>
</dbReference>
<feature type="region of interest" description="Disordered" evidence="2">
    <location>
        <begin position="649"/>
        <end position="670"/>
    </location>
</feature>
<keyword evidence="1" id="KW-0597">Phosphoprotein</keyword>
<feature type="compositionally biased region" description="Basic residues" evidence="2">
    <location>
        <begin position="785"/>
        <end position="796"/>
    </location>
</feature>
<protein>
    <recommendedName>
        <fullName evidence="4">BAT2 N-terminal domain-containing protein</fullName>
    </recommendedName>
</protein>
<feature type="compositionally biased region" description="Basic and acidic residues" evidence="2">
    <location>
        <begin position="309"/>
        <end position="337"/>
    </location>
</feature>
<feature type="region of interest" description="Disordered" evidence="2">
    <location>
        <begin position="68"/>
        <end position="186"/>
    </location>
</feature>
<feature type="region of interest" description="Disordered" evidence="2">
    <location>
        <begin position="467"/>
        <end position="495"/>
    </location>
</feature>
<name>A0A498I623_MALDO</name>
<feature type="compositionally biased region" description="Polar residues" evidence="2">
    <location>
        <begin position="100"/>
        <end position="121"/>
    </location>
</feature>
<evidence type="ECO:0000256" key="1">
    <source>
        <dbReference type="ARBA" id="ARBA00022553"/>
    </source>
</evidence>
<feature type="transmembrane region" description="Helical" evidence="3">
    <location>
        <begin position="1282"/>
        <end position="1306"/>
    </location>
</feature>
<feature type="transmembrane region" description="Helical" evidence="3">
    <location>
        <begin position="1711"/>
        <end position="1734"/>
    </location>
</feature>
<keyword evidence="6" id="KW-1185">Reference proteome</keyword>
<feature type="transmembrane region" description="Helical" evidence="3">
    <location>
        <begin position="1554"/>
        <end position="1579"/>
    </location>
</feature>
<feature type="compositionally biased region" description="Low complexity" evidence="2">
    <location>
        <begin position="76"/>
        <end position="93"/>
    </location>
</feature>
<feature type="compositionally biased region" description="Polar residues" evidence="2">
    <location>
        <begin position="816"/>
        <end position="830"/>
    </location>
</feature>
<evidence type="ECO:0000313" key="6">
    <source>
        <dbReference type="Proteomes" id="UP000290289"/>
    </source>
</evidence>
<feature type="compositionally biased region" description="Polar residues" evidence="2">
    <location>
        <begin position="857"/>
        <end position="871"/>
    </location>
</feature>
<organism evidence="5 6">
    <name type="scientific">Malus domestica</name>
    <name type="common">Apple</name>
    <name type="synonym">Pyrus malus</name>
    <dbReference type="NCBI Taxonomy" id="3750"/>
    <lineage>
        <taxon>Eukaryota</taxon>
        <taxon>Viridiplantae</taxon>
        <taxon>Streptophyta</taxon>
        <taxon>Embryophyta</taxon>
        <taxon>Tracheophyta</taxon>
        <taxon>Spermatophyta</taxon>
        <taxon>Magnoliopsida</taxon>
        <taxon>eudicotyledons</taxon>
        <taxon>Gunneridae</taxon>
        <taxon>Pentapetalae</taxon>
        <taxon>rosids</taxon>
        <taxon>fabids</taxon>
        <taxon>Rosales</taxon>
        <taxon>Rosaceae</taxon>
        <taxon>Amygdaloideae</taxon>
        <taxon>Maleae</taxon>
        <taxon>Malus</taxon>
    </lineage>
</organism>
<feature type="compositionally biased region" description="Polar residues" evidence="2">
    <location>
        <begin position="283"/>
        <end position="294"/>
    </location>
</feature>